<dbReference type="EMBL" id="JBBPBN010000003">
    <property type="protein sequence ID" value="KAK9043898.1"/>
    <property type="molecule type" value="Genomic_DNA"/>
</dbReference>
<evidence type="ECO:0000313" key="6">
    <source>
        <dbReference type="Proteomes" id="UP001396334"/>
    </source>
</evidence>
<sequence length="1027" mass="113754">MAFFLSISLLVLLLPSIWILLLDVIWTDLRCTGLRFHTAVPPIAFFPLFCDGLKTCEGFFFEFLFSQNLAKAVFCARVVILDYRDLTPSWFNLVVCFFGRRSWTVQGPGPVILWVLRLHEAAHSYGFRFWALAAVVPRVIWRHELWIVCSALLTSTSAFCCQLLHCIHLSQRRRPPWAPLPLPPSLLLSFILFITQLPELMACFLSWQMADSPWSWSATQIHSLETTRRIHGLLKGVNGTPGFLERYFVPTSSSWRPTTIGLVPRLNPVVSLDGLTHTRIRALYYWTTLTWQLSRANGGGLAFSKAHLTIDIHNVLMGLCADFYWLSAVAAIFVWVVILMVWASALISGDPSLCNRLPFLLNLEWAAPIWTHPPWIISPPAWIQLFCQPELLRAAWLLPQLLSAMDNLNFTAEEAEAVISDVPSDEEDNSSWLVGSVVILKPINGDSVIRVFRSVWKAKNIHEIVELRPNFFLIKPSSIDAREMIFKRRPWVYHDEFFSIKPYNPALIVEDYDFLLMTIWIRVYRLPLRAMNRDMGLRLGGCVGEFLRILVRVDIRKPLRRCVLLGNAPGKPATPCPLRYERLPEFCYFCGLVGHALATCPSKPTNLDEKQLQYGSWLRVQNQHPRLGPRRRTGIEYFTEPAPVSIEPTPVDASATAAPTPSNAGTDTVGTAYGGPVMATAAEVPMGQDIAVVIDTAQGPPGAATETDTTAVPADATAGAGTTQAAADVTALHRTEPVNGLRHVEGEVNSRAKEVPPPAPSPVLPSTSPTRVSKRSLQGKYEATRLMEVLRLFADSSIYYSPSTTVAHHRRISDILGISETPDPGRDDLPSGSRVRAAGLGTSLCPFSLTSIETPLHAFRDCRDATEALFQANIVPALASSSVTQTLPWLEEAASLLPRNNWVHNQQLQLVWATVMTASLLHQDHLAASSPPASSPALHPTVWSPPPSGIVTLNTDGSFTVDDGAGIGVVARDSSGQVLCGLARHLDDLIEAEFAEHVTLIVGSDLLLIRGGRVCWLRWTRPRRSTG</sequence>
<keyword evidence="2" id="KW-0472">Membrane</keyword>
<keyword evidence="2" id="KW-1133">Transmembrane helix</keyword>
<evidence type="ECO:0000256" key="2">
    <source>
        <dbReference type="SAM" id="Phobius"/>
    </source>
</evidence>
<feature type="transmembrane region" description="Helical" evidence="2">
    <location>
        <begin position="323"/>
        <end position="347"/>
    </location>
</feature>
<proteinExistence type="predicted"/>
<dbReference type="PANTHER" id="PTHR31286">
    <property type="entry name" value="GLYCINE-RICH CELL WALL STRUCTURAL PROTEIN 1.8-LIKE"/>
    <property type="match status" value="1"/>
</dbReference>
<dbReference type="Proteomes" id="UP001396334">
    <property type="component" value="Unassembled WGS sequence"/>
</dbReference>
<evidence type="ECO:0008006" key="7">
    <source>
        <dbReference type="Google" id="ProtNLM"/>
    </source>
</evidence>
<evidence type="ECO:0000259" key="4">
    <source>
        <dbReference type="Pfam" id="PF14392"/>
    </source>
</evidence>
<gene>
    <name evidence="5" type="ORF">V6N11_072222</name>
</gene>
<feature type="domain" description="Zinc knuckle CX2CX4HX4C" evidence="4">
    <location>
        <begin position="554"/>
        <end position="601"/>
    </location>
</feature>
<name>A0ABR2U370_9ROSI</name>
<reference evidence="5 6" key="1">
    <citation type="journal article" date="2024" name="G3 (Bethesda)">
        <title>Genome assembly of Hibiscus sabdariffa L. provides insights into metabolisms of medicinal natural products.</title>
        <authorList>
            <person name="Kim T."/>
        </authorList>
    </citation>
    <scope>NUCLEOTIDE SEQUENCE [LARGE SCALE GENOMIC DNA]</scope>
    <source>
        <strain evidence="5">TK-2024</strain>
        <tissue evidence="5">Old leaves</tissue>
    </source>
</reference>
<feature type="region of interest" description="Disordered" evidence="1">
    <location>
        <begin position="644"/>
        <end position="666"/>
    </location>
</feature>
<evidence type="ECO:0000313" key="5">
    <source>
        <dbReference type="EMBL" id="KAK9043898.1"/>
    </source>
</evidence>
<feature type="region of interest" description="Disordered" evidence="1">
    <location>
        <begin position="747"/>
        <end position="777"/>
    </location>
</feature>
<feature type="compositionally biased region" description="Low complexity" evidence="1">
    <location>
        <begin position="648"/>
        <end position="666"/>
    </location>
</feature>
<dbReference type="Pfam" id="PF14111">
    <property type="entry name" value="DUF4283"/>
    <property type="match status" value="1"/>
</dbReference>
<feature type="domain" description="DUF4283" evidence="3">
    <location>
        <begin position="426"/>
        <end position="507"/>
    </location>
</feature>
<dbReference type="PANTHER" id="PTHR31286:SF178">
    <property type="entry name" value="DUF4283 DOMAIN-CONTAINING PROTEIN"/>
    <property type="match status" value="1"/>
</dbReference>
<dbReference type="InterPro" id="IPR025558">
    <property type="entry name" value="DUF4283"/>
</dbReference>
<keyword evidence="6" id="KW-1185">Reference proteome</keyword>
<dbReference type="Pfam" id="PF14392">
    <property type="entry name" value="zf-CCHC_4"/>
    <property type="match status" value="1"/>
</dbReference>
<dbReference type="InterPro" id="IPR025836">
    <property type="entry name" value="Zn_knuckle_CX2CX4HX4C"/>
</dbReference>
<evidence type="ECO:0000259" key="3">
    <source>
        <dbReference type="Pfam" id="PF14111"/>
    </source>
</evidence>
<dbReference type="InterPro" id="IPR040256">
    <property type="entry name" value="At4g02000-like"/>
</dbReference>
<keyword evidence="2" id="KW-0812">Transmembrane</keyword>
<accession>A0ABR2U370</accession>
<evidence type="ECO:0000256" key="1">
    <source>
        <dbReference type="SAM" id="MobiDB-lite"/>
    </source>
</evidence>
<organism evidence="5 6">
    <name type="scientific">Hibiscus sabdariffa</name>
    <name type="common">roselle</name>
    <dbReference type="NCBI Taxonomy" id="183260"/>
    <lineage>
        <taxon>Eukaryota</taxon>
        <taxon>Viridiplantae</taxon>
        <taxon>Streptophyta</taxon>
        <taxon>Embryophyta</taxon>
        <taxon>Tracheophyta</taxon>
        <taxon>Spermatophyta</taxon>
        <taxon>Magnoliopsida</taxon>
        <taxon>eudicotyledons</taxon>
        <taxon>Gunneridae</taxon>
        <taxon>Pentapetalae</taxon>
        <taxon>rosids</taxon>
        <taxon>malvids</taxon>
        <taxon>Malvales</taxon>
        <taxon>Malvaceae</taxon>
        <taxon>Malvoideae</taxon>
        <taxon>Hibiscus</taxon>
    </lineage>
</organism>
<comment type="caution">
    <text evidence="5">The sequence shown here is derived from an EMBL/GenBank/DDBJ whole genome shotgun (WGS) entry which is preliminary data.</text>
</comment>
<protein>
    <recommendedName>
        <fullName evidence="7">CCHC-type domain-containing protein</fullName>
    </recommendedName>
</protein>